<organism evidence="2 4">
    <name type="scientific">Mucilaginibacter lappiensis</name>
    <dbReference type="NCBI Taxonomy" id="354630"/>
    <lineage>
        <taxon>Bacteria</taxon>
        <taxon>Pseudomonadati</taxon>
        <taxon>Bacteroidota</taxon>
        <taxon>Sphingobacteriia</taxon>
        <taxon>Sphingobacteriales</taxon>
        <taxon>Sphingobacteriaceae</taxon>
        <taxon>Mucilaginibacter</taxon>
    </lineage>
</organism>
<evidence type="ECO:0000313" key="3">
    <source>
        <dbReference type="Proteomes" id="UP000541583"/>
    </source>
</evidence>
<dbReference type="Proteomes" id="UP000541583">
    <property type="component" value="Unassembled WGS sequence"/>
</dbReference>
<protein>
    <recommendedName>
        <fullName evidence="5">DUF2490 domain-containing protein</fullName>
    </recommendedName>
</protein>
<keyword evidence="3" id="KW-1185">Reference proteome</keyword>
<dbReference type="InterPro" id="IPR019619">
    <property type="entry name" value="DUF2490"/>
</dbReference>
<gene>
    <name evidence="2" type="ORF">HDF22_005225</name>
    <name evidence="1" type="ORF">HDF23_004439</name>
</gene>
<accession>A0A1N7E662</accession>
<name>A0A1N7E662_9SPHI</name>
<evidence type="ECO:0000313" key="4">
    <source>
        <dbReference type="Proteomes" id="UP000548326"/>
    </source>
</evidence>
<dbReference type="Proteomes" id="UP000548326">
    <property type="component" value="Unassembled WGS sequence"/>
</dbReference>
<dbReference type="STRING" id="354630.SAMN05421821_11353"/>
<dbReference type="EMBL" id="JACHCA010000019">
    <property type="protein sequence ID" value="MBB6131074.1"/>
    <property type="molecule type" value="Genomic_DNA"/>
</dbReference>
<sequence>MQLKHKLLVLLVVLFIAPARLLAQENQFSGWAAWFHSQRLSEHWGYSFDGQFRSHDDLSYLKHTLLRPSANYYFANNKVAALGYAYIATNGRTANGDKTFRPEQRIWQQYTYSHKLGKHIAVAHRFRLEQRFLGQTANNKNDDYFAQRFRYFVRGVIPFKNDSAVFTKGPFLALQNEVFFNVQNKNRVNKHFFDQNRAYVAVGYRVSKMFDVEAGYLNQYINLAETYTLNHVAQLAFYTRF</sequence>
<dbReference type="Pfam" id="PF10677">
    <property type="entry name" value="DUF2490"/>
    <property type="match status" value="1"/>
</dbReference>
<evidence type="ECO:0000313" key="1">
    <source>
        <dbReference type="EMBL" id="MBB6111668.1"/>
    </source>
</evidence>
<evidence type="ECO:0000313" key="2">
    <source>
        <dbReference type="EMBL" id="MBB6131074.1"/>
    </source>
</evidence>
<comment type="caution">
    <text evidence="2">The sequence shown here is derived from an EMBL/GenBank/DDBJ whole genome shotgun (WGS) entry which is preliminary data.</text>
</comment>
<dbReference type="OrthoDB" id="1118734at2"/>
<proteinExistence type="predicted"/>
<dbReference type="AlphaFoldDB" id="A0A1N7E662"/>
<dbReference type="EMBL" id="JACHCB010000013">
    <property type="protein sequence ID" value="MBB6111668.1"/>
    <property type="molecule type" value="Genomic_DNA"/>
</dbReference>
<dbReference type="RefSeq" id="WP_076376178.1">
    <property type="nucleotide sequence ID" value="NZ_FTMG01000013.1"/>
</dbReference>
<evidence type="ECO:0008006" key="5">
    <source>
        <dbReference type="Google" id="ProtNLM"/>
    </source>
</evidence>
<reference evidence="3 4" key="1">
    <citation type="submission" date="2020-08" db="EMBL/GenBank/DDBJ databases">
        <title>Genomic Encyclopedia of Type Strains, Phase IV (KMG-V): Genome sequencing to study the core and pangenomes of soil and plant-associated prokaryotes.</title>
        <authorList>
            <person name="Whitman W."/>
        </authorList>
    </citation>
    <scope>NUCLEOTIDE SEQUENCE [LARGE SCALE GENOMIC DNA]</scope>
    <source>
        <strain evidence="1 3">ANJLi2</strain>
        <strain evidence="2 4">MP601</strain>
    </source>
</reference>